<name>A0A9P8T448_9ASCO</name>
<comment type="caution">
    <text evidence="1">The sequence shown here is derived from an EMBL/GenBank/DDBJ whole genome shotgun (WGS) entry which is preliminary data.</text>
</comment>
<evidence type="ECO:0000313" key="1">
    <source>
        <dbReference type="EMBL" id="KAH3664685.1"/>
    </source>
</evidence>
<sequence>MVTRDATDENTGDVSAISARNETLKMRFEMVDRKMYSHWAFEVGNLNLCHPRSCTMTTGMITTMRVLIPMRHIVKFEKVACLLALTSLDGGQHFFLYITSYRPYRMAPIRIMMSPWSLCG</sequence>
<keyword evidence="2" id="KW-1185">Reference proteome</keyword>
<dbReference type="EMBL" id="JAEUBD010001178">
    <property type="protein sequence ID" value="KAH3664685.1"/>
    <property type="molecule type" value="Genomic_DNA"/>
</dbReference>
<protein>
    <submittedName>
        <fullName evidence="1">Uncharacterized protein</fullName>
    </submittedName>
</protein>
<evidence type="ECO:0000313" key="2">
    <source>
        <dbReference type="Proteomes" id="UP000788993"/>
    </source>
</evidence>
<reference evidence="1" key="2">
    <citation type="submission" date="2021-01" db="EMBL/GenBank/DDBJ databases">
        <authorList>
            <person name="Schikora-Tamarit M.A."/>
        </authorList>
    </citation>
    <scope>NUCLEOTIDE SEQUENCE</scope>
    <source>
        <strain evidence="1">NCAIM Y.01608</strain>
    </source>
</reference>
<organism evidence="1 2">
    <name type="scientific">Ogataea polymorpha</name>
    <dbReference type="NCBI Taxonomy" id="460523"/>
    <lineage>
        <taxon>Eukaryota</taxon>
        <taxon>Fungi</taxon>
        <taxon>Dikarya</taxon>
        <taxon>Ascomycota</taxon>
        <taxon>Saccharomycotina</taxon>
        <taxon>Pichiomycetes</taxon>
        <taxon>Pichiales</taxon>
        <taxon>Pichiaceae</taxon>
        <taxon>Ogataea</taxon>
    </lineage>
</organism>
<dbReference type="AlphaFoldDB" id="A0A9P8T448"/>
<dbReference type="Proteomes" id="UP000788993">
    <property type="component" value="Unassembled WGS sequence"/>
</dbReference>
<gene>
    <name evidence="1" type="ORF">OGATHE_003500</name>
</gene>
<accession>A0A9P8T448</accession>
<proteinExistence type="predicted"/>
<reference evidence="1" key="1">
    <citation type="journal article" date="2021" name="Open Biol.">
        <title>Shared evolutionary footprints suggest mitochondrial oxidative damage underlies multiple complex I losses in fungi.</title>
        <authorList>
            <person name="Schikora-Tamarit M.A."/>
            <person name="Marcet-Houben M."/>
            <person name="Nosek J."/>
            <person name="Gabaldon T."/>
        </authorList>
    </citation>
    <scope>NUCLEOTIDE SEQUENCE</scope>
    <source>
        <strain evidence="1">NCAIM Y.01608</strain>
    </source>
</reference>